<name>A0ABP1BDI6_9BRYO</name>
<dbReference type="Pfam" id="PF07714">
    <property type="entry name" value="PK_Tyr_Ser-Thr"/>
    <property type="match status" value="1"/>
</dbReference>
<dbReference type="PROSITE" id="PS51752">
    <property type="entry name" value="JACALIN_LECTIN"/>
    <property type="match status" value="1"/>
</dbReference>
<sequence>MGELFKRITVDRLRPELPDECPSRLASLIQRCWEHDPRERPNLPEICRELRYIKGLLLTGDETQVQKVDIHPFTTKPIEFQGPWGGSGGGSFCDGLATGIKGLTIISAPEVVWSLCVEYDICSQSFQSSPRGDSSIPGKKDEVRFNYPDEYLQQIEGFFGIIPGLVVGDNPVTGITSLTFKSNIQSYGPYGTGGEIYFKSGIGKIVGLWGRSGMALDQIGVFIANPT</sequence>
<evidence type="ECO:0000259" key="1">
    <source>
        <dbReference type="PROSITE" id="PS51752"/>
    </source>
</evidence>
<reference evidence="2" key="1">
    <citation type="submission" date="2024-03" db="EMBL/GenBank/DDBJ databases">
        <authorList>
            <consortium name="ELIXIR-Norway"/>
            <consortium name="Elixir Norway"/>
        </authorList>
    </citation>
    <scope>NUCLEOTIDE SEQUENCE</scope>
</reference>
<dbReference type="EMBL" id="OZ023704">
    <property type="protein sequence ID" value="CAK9873323.1"/>
    <property type="molecule type" value="Genomic_DNA"/>
</dbReference>
<organism evidence="2 3">
    <name type="scientific">Sphagnum jensenii</name>
    <dbReference type="NCBI Taxonomy" id="128206"/>
    <lineage>
        <taxon>Eukaryota</taxon>
        <taxon>Viridiplantae</taxon>
        <taxon>Streptophyta</taxon>
        <taxon>Embryophyta</taxon>
        <taxon>Bryophyta</taxon>
        <taxon>Sphagnophytina</taxon>
        <taxon>Sphagnopsida</taxon>
        <taxon>Sphagnales</taxon>
        <taxon>Sphagnaceae</taxon>
        <taxon>Sphagnum</taxon>
    </lineage>
</organism>
<dbReference type="InterPro" id="IPR036404">
    <property type="entry name" value="Jacalin-like_lectin_dom_sf"/>
</dbReference>
<dbReference type="SUPFAM" id="SSF56112">
    <property type="entry name" value="Protein kinase-like (PK-like)"/>
    <property type="match status" value="1"/>
</dbReference>
<gene>
    <name evidence="2" type="ORF">CSSPJE1EN2_LOCUS15885</name>
</gene>
<evidence type="ECO:0000313" key="3">
    <source>
        <dbReference type="Proteomes" id="UP001497522"/>
    </source>
</evidence>
<feature type="domain" description="Jacalin-type lectin" evidence="1">
    <location>
        <begin position="78"/>
        <end position="225"/>
    </location>
</feature>
<dbReference type="SMART" id="SM00915">
    <property type="entry name" value="Jacalin"/>
    <property type="match status" value="1"/>
</dbReference>
<dbReference type="SUPFAM" id="SSF51101">
    <property type="entry name" value="Mannose-binding lectins"/>
    <property type="match status" value="1"/>
</dbReference>
<evidence type="ECO:0000313" key="2">
    <source>
        <dbReference type="EMBL" id="CAK9873323.1"/>
    </source>
</evidence>
<dbReference type="PANTHER" id="PTHR47293">
    <property type="entry name" value="JACALIN-RELATED LECTIN 3"/>
    <property type="match status" value="1"/>
</dbReference>
<protein>
    <recommendedName>
        <fullName evidence="1">Jacalin-type lectin domain-containing protein</fullName>
    </recommendedName>
</protein>
<keyword evidence="3" id="KW-1185">Reference proteome</keyword>
<dbReference type="InterPro" id="IPR001245">
    <property type="entry name" value="Ser-Thr/Tyr_kinase_cat_dom"/>
</dbReference>
<dbReference type="Proteomes" id="UP001497522">
    <property type="component" value="Chromosome 3"/>
</dbReference>
<dbReference type="Gene3D" id="1.10.510.10">
    <property type="entry name" value="Transferase(Phosphotransferase) domain 1"/>
    <property type="match status" value="1"/>
</dbReference>
<accession>A0ABP1BDI6</accession>
<dbReference type="PANTHER" id="PTHR47293:SF43">
    <property type="entry name" value="PENTATRICOPEPTIDE REPEAT-CONTAINING PROTEIN DWY1, CHLOROPLASTIC"/>
    <property type="match status" value="1"/>
</dbReference>
<dbReference type="InterPro" id="IPR001229">
    <property type="entry name" value="Jacalin-like_lectin_dom"/>
</dbReference>
<dbReference type="Gene3D" id="2.100.10.30">
    <property type="entry name" value="Jacalin-like lectin domain"/>
    <property type="match status" value="1"/>
</dbReference>
<proteinExistence type="predicted"/>
<dbReference type="Pfam" id="PF01419">
    <property type="entry name" value="Jacalin"/>
    <property type="match status" value="1"/>
</dbReference>
<dbReference type="InterPro" id="IPR011009">
    <property type="entry name" value="Kinase-like_dom_sf"/>
</dbReference>